<dbReference type="EMBL" id="CAJHUC010000709">
    <property type="protein sequence ID" value="CAD7697769.1"/>
    <property type="molecule type" value="Genomic_DNA"/>
</dbReference>
<feature type="region of interest" description="Disordered" evidence="2">
    <location>
        <begin position="1"/>
        <end position="22"/>
    </location>
</feature>
<name>A0A8S1IRC0_9CHLO</name>
<dbReference type="PANTHER" id="PTHR38019:SF1">
    <property type="entry name" value="N-ACETYLTRANSFERASE DOMAIN-CONTAINING PROTEIN"/>
    <property type="match status" value="1"/>
</dbReference>
<evidence type="ECO:0000313" key="3">
    <source>
        <dbReference type="EMBL" id="CAD7697769.1"/>
    </source>
</evidence>
<keyword evidence="1" id="KW-0175">Coiled coil</keyword>
<feature type="coiled-coil region" evidence="1">
    <location>
        <begin position="252"/>
        <end position="290"/>
    </location>
</feature>
<feature type="region of interest" description="Disordered" evidence="2">
    <location>
        <begin position="146"/>
        <end position="181"/>
    </location>
</feature>
<proteinExistence type="predicted"/>
<accession>A0A8S1IRC0</accession>
<feature type="compositionally biased region" description="Basic and acidic residues" evidence="2">
    <location>
        <begin position="13"/>
        <end position="22"/>
    </location>
</feature>
<evidence type="ECO:0000256" key="2">
    <source>
        <dbReference type="SAM" id="MobiDB-lite"/>
    </source>
</evidence>
<evidence type="ECO:0000313" key="4">
    <source>
        <dbReference type="Proteomes" id="UP000708148"/>
    </source>
</evidence>
<keyword evidence="4" id="KW-1185">Reference proteome</keyword>
<dbReference type="AlphaFoldDB" id="A0A8S1IRC0"/>
<feature type="region of interest" description="Disordered" evidence="2">
    <location>
        <begin position="452"/>
        <end position="475"/>
    </location>
</feature>
<gene>
    <name evidence="3" type="ORF">OSTQU699_LOCUS3130</name>
</gene>
<comment type="caution">
    <text evidence="3">The sequence shown here is derived from an EMBL/GenBank/DDBJ whole genome shotgun (WGS) entry which is preliminary data.</text>
</comment>
<evidence type="ECO:0000256" key="1">
    <source>
        <dbReference type="SAM" id="Coils"/>
    </source>
</evidence>
<dbReference type="PANTHER" id="PTHR38019">
    <property type="entry name" value="KDA ANTIGEN P200, PUTATIVE-RELATED"/>
    <property type="match status" value="1"/>
</dbReference>
<sequence>MPDVECSRPQLKKKADLQHAQRLAWEDRERQAQMRVKLKERERMSQIAEKADRQAQVERMRRQAQLIMQEKLEDNRQKLQRKLVEAELRAEAKHREKMEMQEAERLRAAQVDLRRGEIREMSAANAEYRRQVLVAKQMAMEDALMRKSEERKAEEAARRQQEALREKRREEARRRADEEQHSRTVNFYMKQQRKEEALARRRQEQEEAVRAKSTASMRRHEFIGSKVQEQAARDEEDRDRRLTKILDKMDRADRLQMQRDHVLQALQEARREMRMQEEQVRQKLERMERTGRLDELDELDVLGLSSHGVSAFLDSLKTQRPRSAPARGRPAPKPHRAQSSSRFWDPSSWGQETLAGETMFPPASAGLSELELYDTVADGLGETAKSEGECMATGTPDWEEQKVKEALDGEVAKEMERQSLLTQVSDPQELERLQMLFALERKIAIEKIEEMRAGGVSEDAGADSPGRPSYSATWA</sequence>
<feature type="region of interest" description="Disordered" evidence="2">
    <location>
        <begin position="316"/>
        <end position="345"/>
    </location>
</feature>
<reference evidence="3" key="1">
    <citation type="submission" date="2020-12" db="EMBL/GenBank/DDBJ databases">
        <authorList>
            <person name="Iha C."/>
        </authorList>
    </citation>
    <scope>NUCLEOTIDE SEQUENCE</scope>
</reference>
<protein>
    <submittedName>
        <fullName evidence="3">Uncharacterized protein</fullName>
    </submittedName>
</protein>
<organism evidence="3 4">
    <name type="scientific">Ostreobium quekettii</name>
    <dbReference type="NCBI Taxonomy" id="121088"/>
    <lineage>
        <taxon>Eukaryota</taxon>
        <taxon>Viridiplantae</taxon>
        <taxon>Chlorophyta</taxon>
        <taxon>core chlorophytes</taxon>
        <taxon>Ulvophyceae</taxon>
        <taxon>TCBD clade</taxon>
        <taxon>Bryopsidales</taxon>
        <taxon>Ostreobineae</taxon>
        <taxon>Ostreobiaceae</taxon>
        <taxon>Ostreobium</taxon>
    </lineage>
</organism>
<dbReference type="Proteomes" id="UP000708148">
    <property type="component" value="Unassembled WGS sequence"/>
</dbReference>
<feature type="coiled-coil region" evidence="1">
    <location>
        <begin position="62"/>
        <end position="103"/>
    </location>
</feature>